<dbReference type="InterPro" id="IPR050923">
    <property type="entry name" value="Cell_Proc_Reg/RNA_Proc"/>
</dbReference>
<name>A0A2P8E6R4_9ACTN</name>
<dbReference type="SUPFAM" id="SSF49879">
    <property type="entry name" value="SMAD/FHA domain"/>
    <property type="match status" value="1"/>
</dbReference>
<dbReference type="Pfam" id="PF12401">
    <property type="entry name" value="FhaA_N"/>
    <property type="match status" value="1"/>
</dbReference>
<gene>
    <name evidence="3" type="ORF">CLV30_10432</name>
</gene>
<dbReference type="InterPro" id="IPR008984">
    <property type="entry name" value="SMAD_FHA_dom_sf"/>
</dbReference>
<dbReference type="InterPro" id="IPR000253">
    <property type="entry name" value="FHA_dom"/>
</dbReference>
<dbReference type="Proteomes" id="UP000243528">
    <property type="component" value="Unassembled WGS sequence"/>
</dbReference>
<keyword evidence="4" id="KW-1185">Reference proteome</keyword>
<dbReference type="PROSITE" id="PS50006">
    <property type="entry name" value="FHA_DOMAIN"/>
    <property type="match status" value="1"/>
</dbReference>
<proteinExistence type="predicted"/>
<organism evidence="3 4">
    <name type="scientific">Haloactinopolyspora alba</name>
    <dbReference type="NCBI Taxonomy" id="648780"/>
    <lineage>
        <taxon>Bacteria</taxon>
        <taxon>Bacillati</taxon>
        <taxon>Actinomycetota</taxon>
        <taxon>Actinomycetes</taxon>
        <taxon>Jiangellales</taxon>
        <taxon>Jiangellaceae</taxon>
        <taxon>Haloactinopolyspora</taxon>
    </lineage>
</organism>
<dbReference type="CDD" id="cd00060">
    <property type="entry name" value="FHA"/>
    <property type="match status" value="1"/>
</dbReference>
<protein>
    <submittedName>
        <fullName evidence="3">FHA domain-containing protein</fullName>
    </submittedName>
</protein>
<dbReference type="RefSeq" id="WP_106536713.1">
    <property type="nucleotide sequence ID" value="NZ_ML142899.1"/>
</dbReference>
<dbReference type="AlphaFoldDB" id="A0A2P8E6R4"/>
<evidence type="ECO:0000259" key="2">
    <source>
        <dbReference type="PROSITE" id="PS50006"/>
    </source>
</evidence>
<evidence type="ECO:0000313" key="3">
    <source>
        <dbReference type="EMBL" id="PSL05170.1"/>
    </source>
</evidence>
<accession>A0A2P8E6R4</accession>
<dbReference type="OrthoDB" id="151099at2"/>
<comment type="caution">
    <text evidence="3">The sequence shown here is derived from an EMBL/GenBank/DDBJ whole genome shotgun (WGS) entry which is preliminary data.</text>
</comment>
<evidence type="ECO:0000313" key="4">
    <source>
        <dbReference type="Proteomes" id="UP000243528"/>
    </source>
</evidence>
<dbReference type="Gene3D" id="3.30.2320.60">
    <property type="entry name" value="FhaA, phosphopeptide-binding domain (DUF3662)"/>
    <property type="match status" value="1"/>
</dbReference>
<dbReference type="Pfam" id="PF00498">
    <property type="entry name" value="FHA"/>
    <property type="match status" value="1"/>
</dbReference>
<dbReference type="Gene3D" id="2.60.200.20">
    <property type="match status" value="1"/>
</dbReference>
<dbReference type="InterPro" id="IPR042287">
    <property type="entry name" value="FhaA_N_sf"/>
</dbReference>
<dbReference type="PANTHER" id="PTHR23308">
    <property type="entry name" value="NUCLEAR INHIBITOR OF PROTEIN PHOSPHATASE-1"/>
    <property type="match status" value="1"/>
</dbReference>
<dbReference type="SMART" id="SM00240">
    <property type="entry name" value="FHA"/>
    <property type="match status" value="1"/>
</dbReference>
<keyword evidence="1" id="KW-0597">Phosphoprotein</keyword>
<dbReference type="EMBL" id="PYGE01000004">
    <property type="protein sequence ID" value="PSL05170.1"/>
    <property type="molecule type" value="Genomic_DNA"/>
</dbReference>
<evidence type="ECO:0000256" key="1">
    <source>
        <dbReference type="ARBA" id="ARBA00022553"/>
    </source>
</evidence>
<sequence length="239" mass="26086">MGVLQRFERRLESLVQGAFTRTFQYEVQPVEIAAAIQREIDNNAQIVSRDRSLVPNDFVVELGTADYDRMAAYTGTLTTQLVELAREHADLQHYAFTGPVGVTFERHEDVGTGDFRIRSSVRAGVDRGGSYDPSATAEQQAAAYLIINGTQHPVVAPGIVLGRGSECDIRIDDPGVSRRHLEIRVYQQGAQVQLVAVDLESTNGSIIDGARVPQAQVSDGSRIELGSTVVDVRRHGAGR</sequence>
<reference evidence="3 4" key="1">
    <citation type="submission" date="2018-03" db="EMBL/GenBank/DDBJ databases">
        <title>Genomic Encyclopedia of Archaeal and Bacterial Type Strains, Phase II (KMG-II): from individual species to whole genera.</title>
        <authorList>
            <person name="Goeker M."/>
        </authorList>
    </citation>
    <scope>NUCLEOTIDE SEQUENCE [LARGE SCALE GENOMIC DNA]</scope>
    <source>
        <strain evidence="3 4">DSM 45211</strain>
    </source>
</reference>
<feature type="domain" description="FHA" evidence="2">
    <location>
        <begin position="159"/>
        <end position="212"/>
    </location>
</feature>
<dbReference type="InterPro" id="IPR022128">
    <property type="entry name" value="FhaA_N"/>
</dbReference>